<dbReference type="CDD" id="cd05379">
    <property type="entry name" value="CAP_bacterial"/>
    <property type="match status" value="1"/>
</dbReference>
<dbReference type="Pfam" id="PF00188">
    <property type="entry name" value="CAP"/>
    <property type="match status" value="1"/>
</dbReference>
<proteinExistence type="predicted"/>
<gene>
    <name evidence="3" type="ORF">GNP93_14520</name>
</gene>
<dbReference type="Proteomes" id="UP000450917">
    <property type="component" value="Unassembled WGS sequence"/>
</dbReference>
<feature type="domain" description="Copper amine oxidase-like N-terminal" evidence="2">
    <location>
        <begin position="438"/>
        <end position="544"/>
    </location>
</feature>
<dbReference type="InterPro" id="IPR012854">
    <property type="entry name" value="Cu_amine_oxidase-like_N"/>
</dbReference>
<dbReference type="PANTHER" id="PTHR31157:SF1">
    <property type="entry name" value="SCP DOMAIN-CONTAINING PROTEIN"/>
    <property type="match status" value="1"/>
</dbReference>
<dbReference type="Gene3D" id="3.40.33.10">
    <property type="entry name" value="CAP"/>
    <property type="match status" value="1"/>
</dbReference>
<keyword evidence="4" id="KW-1185">Reference proteome</keyword>
<feature type="domain" description="SCP" evidence="1">
    <location>
        <begin position="143"/>
        <end position="255"/>
    </location>
</feature>
<sequence>MKPMLRSLKLLLVFGIALALFAVVPAPAQVKAETFYYIAYPKGTVGLKKPTVGFAITDTEVTMLHDISLKLDGQEVQGTFDPKSMSYRYTPAGNLSVGEHTVKVSVNFTGYEPIEQQWTFTVSPLAIDEPPSDYSDKQLELVKAVNDYRTLYGLPPLQINRHLTMAAKMHAEYLHVNQIDPNKVSLHDQSKSVPGYTGSTPGERAVYAGYYEGVAEDVSYNYGTPVESVDGLFDAPYHRIPFLYATVKEVGVAVAGPIVVLEFGFQDENQMELQVTPAPGDKYVPVAFEGNEVPDPIRMHTATASYPVGYPILARLTGADLEEVTLLDAKLTDAAGQPVELLRNSPKNDNHLKQEVILTPVKPLQPDSAYTAYVKLSASRNGTVSTFERKWDFRTEPVPTVGKEKLHQDAAAYKKLAELQGDAAHTVSFALNGDKYVLDGVTFDMHVAPAVVDGSAYLWVRDLASALGAAVTWDDAQKAAIYTKKDRTITFYTTRGAYAVNGREYVTGTAAKLMNDHTMIPVRLLSEVLGAKVEYVPETHSVSIRY</sequence>
<dbReference type="AlphaFoldDB" id="A0A7X2ZBQ5"/>
<evidence type="ECO:0000259" key="1">
    <source>
        <dbReference type="Pfam" id="PF00188"/>
    </source>
</evidence>
<dbReference type="Gene3D" id="3.30.457.10">
    <property type="entry name" value="Copper amine oxidase-like, N-terminal domain"/>
    <property type="match status" value="1"/>
</dbReference>
<reference evidence="3 4" key="1">
    <citation type="submission" date="2019-11" db="EMBL/GenBank/DDBJ databases">
        <title>Draft genome sequences of five Paenibacillus species of dairy origin.</title>
        <authorList>
            <person name="Olajide A.M."/>
            <person name="Chen S."/>
            <person name="Lapointe G."/>
        </authorList>
    </citation>
    <scope>NUCLEOTIDE SEQUENCE [LARGE SCALE GENOMIC DNA]</scope>
    <source>
        <strain evidence="3 4">2CS3</strain>
    </source>
</reference>
<dbReference type="EMBL" id="WNZX01000011">
    <property type="protein sequence ID" value="MUG71884.1"/>
    <property type="molecule type" value="Genomic_DNA"/>
</dbReference>
<dbReference type="InterPro" id="IPR035940">
    <property type="entry name" value="CAP_sf"/>
</dbReference>
<dbReference type="InterPro" id="IPR036582">
    <property type="entry name" value="Mao_N_sf"/>
</dbReference>
<evidence type="ECO:0000313" key="3">
    <source>
        <dbReference type="EMBL" id="MUG71884.1"/>
    </source>
</evidence>
<dbReference type="SUPFAM" id="SSF55383">
    <property type="entry name" value="Copper amine oxidase, domain N"/>
    <property type="match status" value="1"/>
</dbReference>
<dbReference type="PANTHER" id="PTHR31157">
    <property type="entry name" value="SCP DOMAIN-CONTAINING PROTEIN"/>
    <property type="match status" value="1"/>
</dbReference>
<dbReference type="RefSeq" id="WP_054798513.1">
    <property type="nucleotide sequence ID" value="NZ_JARTHJ010000216.1"/>
</dbReference>
<organism evidence="3 4">
    <name type="scientific">Paenibacillus validus</name>
    <dbReference type="NCBI Taxonomy" id="44253"/>
    <lineage>
        <taxon>Bacteria</taxon>
        <taxon>Bacillati</taxon>
        <taxon>Bacillota</taxon>
        <taxon>Bacilli</taxon>
        <taxon>Bacillales</taxon>
        <taxon>Paenibacillaceae</taxon>
        <taxon>Paenibacillus</taxon>
    </lineage>
</organism>
<name>A0A7X2ZBQ5_9BACL</name>
<accession>A0A7X2ZBQ5</accession>
<comment type="caution">
    <text evidence="3">The sequence shown here is derived from an EMBL/GenBank/DDBJ whole genome shotgun (WGS) entry which is preliminary data.</text>
</comment>
<protein>
    <submittedName>
        <fullName evidence="3">S-layer protein</fullName>
    </submittedName>
</protein>
<evidence type="ECO:0000259" key="2">
    <source>
        <dbReference type="Pfam" id="PF07833"/>
    </source>
</evidence>
<dbReference type="SUPFAM" id="SSF55797">
    <property type="entry name" value="PR-1-like"/>
    <property type="match status" value="1"/>
</dbReference>
<dbReference type="InterPro" id="IPR014044">
    <property type="entry name" value="CAP_dom"/>
</dbReference>
<dbReference type="Pfam" id="PF07833">
    <property type="entry name" value="Cu_amine_oxidN1"/>
    <property type="match status" value="1"/>
</dbReference>
<evidence type="ECO:0000313" key="4">
    <source>
        <dbReference type="Proteomes" id="UP000450917"/>
    </source>
</evidence>